<dbReference type="GO" id="GO:0006289">
    <property type="term" value="P:nucleotide-excision repair"/>
    <property type="evidence" value="ECO:0007669"/>
    <property type="project" value="InterPro"/>
</dbReference>
<keyword evidence="1" id="KW-0347">Helicase</keyword>
<evidence type="ECO:0000259" key="3">
    <source>
        <dbReference type="PROSITE" id="PS50165"/>
    </source>
</evidence>
<accession>A0A9N8VH34</accession>
<feature type="domain" description="GIY-YIG" evidence="2">
    <location>
        <begin position="1225"/>
        <end position="1310"/>
    </location>
</feature>
<dbReference type="Gene3D" id="3.40.50.300">
    <property type="entry name" value="P-loop containing nucleotide triphosphate hydrolases"/>
    <property type="match status" value="1"/>
</dbReference>
<dbReference type="InterPro" id="IPR050066">
    <property type="entry name" value="UvrABC_protein_C"/>
</dbReference>
<dbReference type="InterPro" id="IPR047296">
    <property type="entry name" value="GIY-YIG_UvrC_Cho"/>
</dbReference>
<dbReference type="InterPro" id="IPR000305">
    <property type="entry name" value="GIY-YIG_endonuc"/>
</dbReference>
<dbReference type="Proteomes" id="UP000789396">
    <property type="component" value="Unassembled WGS sequence"/>
</dbReference>
<dbReference type="InterPro" id="IPR038476">
    <property type="entry name" value="UvrC_RNase_H_dom_sf"/>
</dbReference>
<keyword evidence="1" id="KW-0067">ATP-binding</keyword>
<dbReference type="InterPro" id="IPR006935">
    <property type="entry name" value="Helicase/UvrB_N"/>
</dbReference>
<proteinExistence type="predicted"/>
<dbReference type="GO" id="GO:0009381">
    <property type="term" value="F:excinuclease ABC activity"/>
    <property type="evidence" value="ECO:0007669"/>
    <property type="project" value="InterPro"/>
</dbReference>
<dbReference type="SUPFAM" id="SSF82771">
    <property type="entry name" value="GIY-YIG endonuclease"/>
    <property type="match status" value="1"/>
</dbReference>
<dbReference type="GO" id="GO:0008168">
    <property type="term" value="F:methyltransferase activity"/>
    <property type="evidence" value="ECO:0007669"/>
    <property type="project" value="InterPro"/>
</dbReference>
<dbReference type="InterPro" id="IPR011067">
    <property type="entry name" value="Plasmid_toxin/cell-grow_inhib"/>
</dbReference>
<dbReference type="SUPFAM" id="SSF50118">
    <property type="entry name" value="Cell growth inhibitor/plasmid maintenance toxic component"/>
    <property type="match status" value="1"/>
</dbReference>
<dbReference type="SMART" id="SM00465">
    <property type="entry name" value="GIYc"/>
    <property type="match status" value="1"/>
</dbReference>
<comment type="caution">
    <text evidence="4">The sequence shown here is derived from an EMBL/GenBank/DDBJ whole genome shotgun (WGS) entry which is preliminary data.</text>
</comment>
<dbReference type="CDD" id="cd10434">
    <property type="entry name" value="GIY-YIG_UvrC_Cho"/>
    <property type="match status" value="1"/>
</dbReference>
<dbReference type="GO" id="GO:0005524">
    <property type="term" value="F:ATP binding"/>
    <property type="evidence" value="ECO:0007669"/>
    <property type="project" value="InterPro"/>
</dbReference>
<dbReference type="EMBL" id="CAJVPZ010000003">
    <property type="protein sequence ID" value="CAG8448075.1"/>
    <property type="molecule type" value="Genomic_DNA"/>
</dbReference>
<dbReference type="Pfam" id="PF08459">
    <property type="entry name" value="UvrC_RNaseH_dom"/>
    <property type="match status" value="1"/>
</dbReference>
<dbReference type="Gene3D" id="3.40.1440.10">
    <property type="entry name" value="GIY-YIG endonuclease"/>
    <property type="match status" value="1"/>
</dbReference>
<keyword evidence="1" id="KW-0547">Nucleotide-binding</keyword>
<dbReference type="InterPro" id="IPR029063">
    <property type="entry name" value="SAM-dependent_MTases_sf"/>
</dbReference>
<evidence type="ECO:0000259" key="2">
    <source>
        <dbReference type="PROSITE" id="PS50164"/>
    </source>
</evidence>
<sequence>MLCSKCYQKIPQEEAIQIEGSIICQKCALNGLEKREVVGRCNKCSKLIYKDETTHESSFLGFYIIHLSKNGNLAKNKIIELALKFDKELLKLLLSSPEIKKIFFQEVDNILVFDKIKFQNFVSNKQFLPDSFTKYKNKIAPDEIDRLLTPKVLTNFQKYDCGKEVSMDNILPNDNLIIKGNNLLSLYSLKEKYQNKIKLIYIDPPYNPDSKSNTFVYNNVAKKLLTNDGCLIVAIDEKELAELKILLKEIFHNLRSDAKNCFYPIIVENDKVIGFGEVLSDDEHPKGSVVEKDGKFWVYPIDSNNIERKWNYARKNVEEIKKFLRARKTRNGCYEIEIGKDFETYRTQMKKMAFLSYKIEPKDIDNSKKEFGELSFTDQQKFLISLLDKNLLYVPYCDMEDKNYSVVREILKKERGEKLAPFIYKLSRLESLEQYLNRENINYEVYQPIKVNQKESIFTSYGKAIKDKEREKEAQELENAEEEDIINEECPKETEGTEIMKSRPGIIISRQRYIFLPITSKNFREVYPFEIFIDFQGKKGKALPDQIKTYSHSRIIKKLGILDPKYYSEIEKRLKEVFGKDKHQLLFLMATGSGKTLMMAGLILYLYQKGYRNFLFFVNSTNIIDKTKDNFLNDASIKYLFNKSISFEDKKIILQEVSNFQNTDNDNISIVFSTIQGLHSRLNTPRENSLTYEDFQDQKIVLISDEAHHINAETKLIFDYPLKEFRRDGYSKEVRVLQTDAEPFERALQAVLLNQYRRKIFEKNGKVIKPVILFKSKTIKESEEFQERFIRGITTLTSGKLKEIETNSKDETLIKAFKYFATNKISLDNLVAELQEDFSAEKTLSVNSQNENVLNLFDIVRLYDTRDAKNNIPGPTTIKEAQLIGRGARYCPFKINETDDPSQRKFDRDLQNEMRVCEELYYHSNYNPRYIQELTSALIKTGIIPDNTIKKKLVIKKEFKNTEFYRSGLLFLNRPEKYPRNDVWELPSAILNFPYQVSLRTNTSLSRDLFESQVKENVETQEKVFWIKNLKPHIIKKALYKFDFYSFSNLKKWFPNLEKLDDFIKNEKYLGGVKITVSGLKSQLKELKPEDEINILIKTIGQITSSLVSNSPEFRGSKEFGHVLLKEKIGDKELNFALNENCFGTSEEKYFVKYIDRIYDKLQEKYDQIYLVRNERFFKLYNFEDGKAIEPDYVLFLRQKKFSKKLYYQVFIEPKEKLWEDKEYKVWGLPFYNKIEENEFDQKFNKTGTIIYVGKAQNLKKRISSYFLNSRDNYFYQQIHSFNTIITNNVKEALILEQNLIKKYQPRFNILLKDSHYYPYLEITAGENPRYRVVRKVTKKNDPINPSEYFGPFPDGSKAREILQLLERLFPLAKCKEVRKFFHGQTQEIKKKIKDSLRKNIANLAFEIAHKEKKILDNIDFFTSQQNIEFLREENSDFLGVYEQENVIAFCLLIYRYGKLVATDEAAFPAWNDTAEITETYLYQFYQNNLPPAVLYTTKKIPEIKLLGEELGFVCKSPQRGRKKEVINLAQQNAQQILTEISSLLSVPPPNYIECLDISNLYKQDIVAGFLAFINGEKNLAQSKLYKLENEANKNSELAEPPTEATSDLTRIKKACRVHFQKYSSGKKPDLIIVDGGKEQVKSVQQVLKELVLEIPVIGLAKDEKHQTAKIITNTLQELNFGQNERVKNFLTNCQAEVHRYALNFHRKLHRRSILKKD</sequence>
<evidence type="ECO:0000313" key="4">
    <source>
        <dbReference type="EMBL" id="CAG8448075.1"/>
    </source>
</evidence>
<keyword evidence="5" id="KW-1185">Reference proteome</keyword>
<evidence type="ECO:0000313" key="5">
    <source>
        <dbReference type="Proteomes" id="UP000789396"/>
    </source>
</evidence>
<protein>
    <submittedName>
        <fullName evidence="4">798_t:CDS:1</fullName>
    </submittedName>
</protein>
<dbReference type="InterPro" id="IPR022221">
    <property type="entry name" value="TypeIII_RM_meth"/>
</dbReference>
<dbReference type="InterPro" id="IPR035901">
    <property type="entry name" value="GIY-YIG_endonuc_sf"/>
</dbReference>
<dbReference type="Pfam" id="PF01541">
    <property type="entry name" value="GIY-YIG"/>
    <property type="match status" value="1"/>
</dbReference>
<dbReference type="Gene3D" id="3.30.420.340">
    <property type="entry name" value="UvrC, RNAse H endonuclease domain"/>
    <property type="match status" value="1"/>
</dbReference>
<dbReference type="OrthoDB" id="2409532at2759"/>
<dbReference type="InterPro" id="IPR027417">
    <property type="entry name" value="P-loop_NTPase"/>
</dbReference>
<keyword evidence="1" id="KW-0378">Hydrolase</keyword>
<feature type="domain" description="UvrC family homology region profile" evidence="3">
    <location>
        <begin position="1438"/>
        <end position="1648"/>
    </location>
</feature>
<dbReference type="Pfam" id="PF12564">
    <property type="entry name" value="TypeIII_RM_meth"/>
    <property type="match status" value="1"/>
</dbReference>
<dbReference type="PROSITE" id="PS00092">
    <property type="entry name" value="N6_MTASE"/>
    <property type="match status" value="1"/>
</dbReference>
<dbReference type="Gene3D" id="2.30.30.110">
    <property type="match status" value="1"/>
</dbReference>
<dbReference type="GO" id="GO:0009380">
    <property type="term" value="C:excinuclease repair complex"/>
    <property type="evidence" value="ECO:0007669"/>
    <property type="project" value="TreeGrafter"/>
</dbReference>
<dbReference type="InterPro" id="IPR002052">
    <property type="entry name" value="DNA_methylase_N6_adenine_CS"/>
</dbReference>
<dbReference type="PROSITE" id="PS50165">
    <property type="entry name" value="UVRC"/>
    <property type="match status" value="1"/>
</dbReference>
<dbReference type="PROSITE" id="PS50164">
    <property type="entry name" value="GIY_YIG"/>
    <property type="match status" value="1"/>
</dbReference>
<reference evidence="4" key="1">
    <citation type="submission" date="2021-06" db="EMBL/GenBank/DDBJ databases">
        <authorList>
            <person name="Kallberg Y."/>
            <person name="Tangrot J."/>
            <person name="Rosling A."/>
        </authorList>
    </citation>
    <scope>NUCLEOTIDE SEQUENCE</scope>
    <source>
        <strain evidence="4">IN212</strain>
    </source>
</reference>
<dbReference type="PANTHER" id="PTHR30562:SF1">
    <property type="entry name" value="UVRABC SYSTEM PROTEIN C"/>
    <property type="match status" value="1"/>
</dbReference>
<dbReference type="Pfam" id="PF04851">
    <property type="entry name" value="ResIII"/>
    <property type="match status" value="1"/>
</dbReference>
<dbReference type="SUPFAM" id="SSF53335">
    <property type="entry name" value="S-adenosyl-L-methionine-dependent methyltransferases"/>
    <property type="match status" value="1"/>
</dbReference>
<gene>
    <name evidence="4" type="ORF">RFULGI_LOCUS60</name>
</gene>
<dbReference type="PANTHER" id="PTHR30562">
    <property type="entry name" value="UVRC/OXIDOREDUCTASE"/>
    <property type="match status" value="1"/>
</dbReference>
<dbReference type="SUPFAM" id="SSF52540">
    <property type="entry name" value="P-loop containing nucleoside triphosphate hydrolases"/>
    <property type="match status" value="1"/>
</dbReference>
<dbReference type="Gene3D" id="3.40.50.150">
    <property type="entry name" value="Vaccinia Virus protein VP39"/>
    <property type="match status" value="1"/>
</dbReference>
<dbReference type="GO" id="GO:0003677">
    <property type="term" value="F:DNA binding"/>
    <property type="evidence" value="ECO:0007669"/>
    <property type="project" value="InterPro"/>
</dbReference>
<dbReference type="Pfam" id="PF22920">
    <property type="entry name" value="UvrC_RNaseH"/>
    <property type="match status" value="1"/>
</dbReference>
<dbReference type="GO" id="GO:0032259">
    <property type="term" value="P:methylation"/>
    <property type="evidence" value="ECO:0007669"/>
    <property type="project" value="InterPro"/>
</dbReference>
<dbReference type="InterPro" id="IPR001162">
    <property type="entry name" value="UvrC_RNase_H_dom"/>
</dbReference>
<evidence type="ECO:0000256" key="1">
    <source>
        <dbReference type="ARBA" id="ARBA00022806"/>
    </source>
</evidence>
<name>A0A9N8VH34_9GLOM</name>
<organism evidence="4 5">
    <name type="scientific">Racocetra fulgida</name>
    <dbReference type="NCBI Taxonomy" id="60492"/>
    <lineage>
        <taxon>Eukaryota</taxon>
        <taxon>Fungi</taxon>
        <taxon>Fungi incertae sedis</taxon>
        <taxon>Mucoromycota</taxon>
        <taxon>Glomeromycotina</taxon>
        <taxon>Glomeromycetes</taxon>
        <taxon>Diversisporales</taxon>
        <taxon>Gigasporaceae</taxon>
        <taxon>Racocetra</taxon>
    </lineage>
</organism>
<dbReference type="GO" id="GO:0004386">
    <property type="term" value="F:helicase activity"/>
    <property type="evidence" value="ECO:0007669"/>
    <property type="project" value="UniProtKB-KW"/>
</dbReference>